<dbReference type="eggNOG" id="COG0210">
    <property type="taxonomic scope" value="Bacteria"/>
</dbReference>
<dbReference type="Pfam" id="PF13245">
    <property type="entry name" value="AAA_19"/>
    <property type="match status" value="1"/>
</dbReference>
<keyword evidence="2" id="KW-1185">Reference proteome</keyword>
<dbReference type="InterPro" id="IPR027417">
    <property type="entry name" value="P-loop_NTPase"/>
</dbReference>
<gene>
    <name evidence="1" type="ORF">D779_3589</name>
</gene>
<dbReference type="Proteomes" id="UP000019460">
    <property type="component" value="Unassembled WGS sequence"/>
</dbReference>
<dbReference type="Gene3D" id="3.40.50.300">
    <property type="entry name" value="P-loop containing nucleotide triphosphate hydrolases"/>
    <property type="match status" value="2"/>
</dbReference>
<dbReference type="PATRIC" id="fig|1249627.3.peg.3666"/>
<protein>
    <submittedName>
        <fullName evidence="1">Uncharacterized protein</fullName>
    </submittedName>
</protein>
<accession>W9V9M4</accession>
<comment type="caution">
    <text evidence="1">The sequence shown here is derived from an EMBL/GenBank/DDBJ whole genome shotgun (WGS) entry which is preliminary data.</text>
</comment>
<dbReference type="GO" id="GO:0005524">
    <property type="term" value="F:ATP binding"/>
    <property type="evidence" value="ECO:0007669"/>
    <property type="project" value="UniProtKB-KW"/>
</dbReference>
<dbReference type="OrthoDB" id="5461146at2"/>
<dbReference type="GO" id="GO:0003678">
    <property type="term" value="F:DNA helicase activity"/>
    <property type="evidence" value="ECO:0007669"/>
    <property type="project" value="InterPro"/>
</dbReference>
<name>W9V9M4_9GAMM</name>
<dbReference type="STRING" id="1249627.D779_3589"/>
<evidence type="ECO:0000313" key="1">
    <source>
        <dbReference type="EMBL" id="EXJ13586.1"/>
    </source>
</evidence>
<organism evidence="1 2">
    <name type="scientific">Imhoffiella purpurea</name>
    <dbReference type="NCBI Taxonomy" id="1249627"/>
    <lineage>
        <taxon>Bacteria</taxon>
        <taxon>Pseudomonadati</taxon>
        <taxon>Pseudomonadota</taxon>
        <taxon>Gammaproteobacteria</taxon>
        <taxon>Chromatiales</taxon>
        <taxon>Chromatiaceae</taxon>
        <taxon>Imhoffiella</taxon>
    </lineage>
</organism>
<dbReference type="GO" id="GO:0003677">
    <property type="term" value="F:DNA binding"/>
    <property type="evidence" value="ECO:0007669"/>
    <property type="project" value="InterPro"/>
</dbReference>
<dbReference type="AlphaFoldDB" id="W9V9M4"/>
<dbReference type="GO" id="GO:0016787">
    <property type="term" value="F:hydrolase activity"/>
    <property type="evidence" value="ECO:0007669"/>
    <property type="project" value="UniProtKB-KW"/>
</dbReference>
<evidence type="ECO:0000313" key="2">
    <source>
        <dbReference type="Proteomes" id="UP000019460"/>
    </source>
</evidence>
<dbReference type="EMBL" id="AONC01000063">
    <property type="protein sequence ID" value="EXJ13586.1"/>
    <property type="molecule type" value="Genomic_DNA"/>
</dbReference>
<reference evidence="1 2" key="1">
    <citation type="submission" date="2012-11" db="EMBL/GenBank/DDBJ databases">
        <title>Genome assembly of Thiorhodococcus sp. AK35.</title>
        <authorList>
            <person name="Nupur N."/>
            <person name="Khatri I."/>
            <person name="Subramanian S."/>
            <person name="Pinnaka A."/>
        </authorList>
    </citation>
    <scope>NUCLEOTIDE SEQUENCE [LARGE SCALE GENOMIC DNA]</scope>
    <source>
        <strain evidence="1 2">AK35</strain>
    </source>
</reference>
<dbReference type="RefSeq" id="WP_081763583.1">
    <property type="nucleotide sequence ID" value="NZ_AONC01000063.1"/>
</dbReference>
<proteinExistence type="predicted"/>
<dbReference type="InterPro" id="IPR000212">
    <property type="entry name" value="DNA_helicase_UvrD/REP"/>
</dbReference>
<dbReference type="PANTHER" id="PTHR11070">
    <property type="entry name" value="UVRD / RECB / PCRA DNA HELICASE FAMILY MEMBER"/>
    <property type="match status" value="1"/>
</dbReference>
<dbReference type="SUPFAM" id="SSF52540">
    <property type="entry name" value="P-loop containing nucleoside triphosphate hydrolases"/>
    <property type="match status" value="1"/>
</dbReference>
<sequence length="643" mass="70851">MAVAPQQHAFYPASVSWREIPTWDGDQLIVIEAQPCTRNLISAGPGTGKTEVACARVAHLLEAGIPGSAIWFVSFTRTAVREIRDRMEVLAKGNSEILSVRINTLDSQAWQLRQGFGVEDTGSLFDGYEASIDRATALFNADNDQLADYLSRVKHLLVDEAQDIVGTRAEMVQALIRALPRESGVTVFHDPAQAIYGFTADAVIDATALPGRLLAAPDRTGFVEMQLRTVHRTSSHSLRSIFTKTRRIVPVGPAAKPADYAALRDSIMMHADSVITTPDHGTFKGDTSAFILFRTRAEVLQASSMLWQSGIDHRVRMSGLPALAEPWIGILLRDHTGRYLRESQFRDLWQERIPAAAQHDTEICWRTLNRLAGTGRRGIDIGRLATRLSRNPPPVEVTVTEPGQPGPLLGTIHGSKGREADTVLLALPPADGFRPEQAAELAEECRVMFVGATRARGTLHVCDAKKSYAGILSQDGRAVRKLSKHSKGMPRAQVEIGKTRDINVRLQVSQFGNASTEDTYQAQRLLCEHAWSSAPLTARMEGRGNWTYQLFLTDDDHAPPIGFLNGDEVNRALFSVAKGFGPRHKLPDEIRHLWVIGSGTAAIAPDDPLRQELHQPFAESGIFLVPVISGFPTVIFPWKIRRY</sequence>